<name>A0ABM3CNU9_SALSA</name>
<keyword evidence="2" id="KW-0479">Metal-binding</keyword>
<feature type="domain" description="PH" evidence="3">
    <location>
        <begin position="73"/>
        <end position="165"/>
    </location>
</feature>
<dbReference type="InterPro" id="IPR011993">
    <property type="entry name" value="PH-like_dom_sf"/>
</dbReference>
<dbReference type="Gene3D" id="2.30.29.30">
    <property type="entry name" value="Pleckstrin-homology domain (PH domain)/Phosphotyrosine-binding domain (PTB)"/>
    <property type="match status" value="4"/>
</dbReference>
<dbReference type="Pfam" id="PF00788">
    <property type="entry name" value="RA"/>
    <property type="match status" value="1"/>
</dbReference>
<dbReference type="Pfam" id="PF00620">
    <property type="entry name" value="RhoGAP"/>
    <property type="match status" value="1"/>
</dbReference>
<protein>
    <submittedName>
        <fullName evidence="8">Arf-GAP with Rho-GAP domain, ANK repeat and PH domain-containing protein 1 isoform X1</fullName>
    </submittedName>
</protein>
<feature type="domain" description="Arf-GAP" evidence="4">
    <location>
        <begin position="286"/>
        <end position="394"/>
    </location>
</feature>
<dbReference type="InterPro" id="IPR001849">
    <property type="entry name" value="PH_domain"/>
</dbReference>
<dbReference type="PANTHER" id="PTHR45899:SF3">
    <property type="entry name" value="ARF-GAP WITH RHO-GAP DOMAIN, ANK REPEAT AND PH DOMAIN-CONTAINING PROTEIN 1"/>
    <property type="match status" value="1"/>
</dbReference>
<dbReference type="SMART" id="SM00324">
    <property type="entry name" value="RhoGAP"/>
    <property type="match status" value="1"/>
</dbReference>
<dbReference type="PANTHER" id="PTHR45899">
    <property type="entry name" value="RHO GTPASE ACTIVATING PROTEIN AT 15B, ISOFORM C"/>
    <property type="match status" value="1"/>
</dbReference>
<dbReference type="SMART" id="SM00233">
    <property type="entry name" value="PH"/>
    <property type="match status" value="4"/>
</dbReference>
<sequence>MNQLFVSDVMADQEDSLRAMQNCFRSQFSVEEVECEDIEASRRTSSVDEDSIDLACTLSRSYDLGDSDLHHTPVIKMGWLDKTPPQGSLIFQKRWVMLDAQYLRYFQNEKEVYSKRIIDILSVTEVLNVGEQKFEVVTRNRTFLFRAENNTVREEWVSVLKETIQQRRSSMEMSLMNFSFTSGQHDSGVSLISKQGYLEMNGLRSKVYVVICADRVFLYGNAEEHSQGVGITYIEMNLGTVKSTDKRSFNLTTFYRTFSFLAESAQQRDQWVEALQDCVSRSLSSDVVAQKIWSVEANQRCADCGAPHPDWASVNLCVVLCKCCAGVHRGLGQSVSKVRSLRMDEKVWTDNLIQVFLLGNNMVNLFWAANMPPSEALHPSSDSEKRQRFVSAKYCQGKYRRYHALFGQQEALNKALCSTVQTDDVLETLSLVFCGADVNCYTGDPERPSPVSMAQHYGQILQVEFLTHNHNTELPGSRAGDRTLLEAALPVSHTGYLFKTASSIRPVTEGKAKGDFSRRWCSLNQGNFSYYESEKSSSQSGGMKMSDVLCLLVNPPGKHGYAHSFELYHDSGRVYLFGEDSSDKVKGWIKAIAKFCYCICQALVPSAAEDLVCWPFERVGRFRYTEGQSHHSPLLGWFSLGGSRLLLLLHGADRVENIDLRKIKELSMEQEAGAGAVVLVDGGRSLRVEGDRRPDFQGWLSGLQQGSGRGDGPLDKQQLTDRDVPVIVDRCMSFITQHGLKSEGIYRRCGVNSKIAALLFFLRHDPRKVRLSEGERQVDDVANVLKRFLREVGEGVFNGHQASLPWLHTTTISEMSERVSQYQALLHSLPRVNRATLGAVINHLYCVQCFADENQMNMHNLAIVFGPTLFQMDGTDNSAGQVVEDLIQNYQDIFNVDAEQFQRQLDMISHVIKAQKEHTEEGSPSPLTICGVYLERKEEGSELLVQISQEVSAEELVCKVLRRRNIHPQQGDYWSCFLVDSNQEIERPLHYQEQVLTIYFSLGKDCHLVVKKNCYMEAILTNIAGRVDVSRNGLIKFCEEKGQRGKGTFSRRLCVLSGLSLRLYKEVKSSQPERECSVHALKVYCGIKRKLQPPSCWGMTVVCEKAVRVIQKWYLCCESKNELIEWLATFMSLQHDGDLWPAASRLDS</sequence>
<feature type="domain" description="Ras-associating" evidence="5">
    <location>
        <begin position="945"/>
        <end position="1015"/>
    </location>
</feature>
<dbReference type="GeneID" id="106567845"/>
<dbReference type="InterPro" id="IPR000198">
    <property type="entry name" value="RhoGAP_dom"/>
</dbReference>
<dbReference type="PROSITE" id="PS50003">
    <property type="entry name" value="PH_DOMAIN"/>
    <property type="match status" value="3"/>
</dbReference>
<keyword evidence="7" id="KW-1185">Reference proteome</keyword>
<dbReference type="SMART" id="SM00105">
    <property type="entry name" value="ArfGap"/>
    <property type="match status" value="1"/>
</dbReference>
<evidence type="ECO:0000313" key="8">
    <source>
        <dbReference type="RefSeq" id="XP_045548231.1"/>
    </source>
</evidence>
<evidence type="ECO:0000256" key="1">
    <source>
        <dbReference type="ARBA" id="ARBA00022468"/>
    </source>
</evidence>
<dbReference type="Gene3D" id="1.10.555.10">
    <property type="entry name" value="Rho GTPase activation protein"/>
    <property type="match status" value="1"/>
</dbReference>
<dbReference type="PROSITE" id="PS50200">
    <property type="entry name" value="RA"/>
    <property type="match status" value="1"/>
</dbReference>
<dbReference type="RefSeq" id="XP_045548231.1">
    <property type="nucleotide sequence ID" value="XM_045692275.1"/>
</dbReference>
<gene>
    <name evidence="8" type="primary">LOC106567845</name>
</gene>
<keyword evidence="2" id="KW-0863">Zinc-finger</keyword>
<keyword evidence="1" id="KW-0343">GTPase activation</keyword>
<dbReference type="SUPFAM" id="SSF48350">
    <property type="entry name" value="GTPase activation domain, GAP"/>
    <property type="match status" value="1"/>
</dbReference>
<evidence type="ECO:0000259" key="6">
    <source>
        <dbReference type="PROSITE" id="PS50238"/>
    </source>
</evidence>
<dbReference type="InterPro" id="IPR038508">
    <property type="entry name" value="ArfGAP_dom_sf"/>
</dbReference>
<dbReference type="PROSITE" id="PS50238">
    <property type="entry name" value="RHOGAP"/>
    <property type="match status" value="1"/>
</dbReference>
<dbReference type="InterPro" id="IPR037278">
    <property type="entry name" value="ARFGAP/RecO"/>
</dbReference>
<feature type="domain" description="PH" evidence="3">
    <location>
        <begin position="191"/>
        <end position="280"/>
    </location>
</feature>
<dbReference type="InterPro" id="IPR052227">
    <property type="entry name" value="Arf-Rho-GAP_ANK-PH_domain"/>
</dbReference>
<evidence type="ECO:0000259" key="4">
    <source>
        <dbReference type="PROSITE" id="PS50115"/>
    </source>
</evidence>
<dbReference type="PROSITE" id="PS50115">
    <property type="entry name" value="ARFGAP"/>
    <property type="match status" value="1"/>
</dbReference>
<organism evidence="7 8">
    <name type="scientific">Salmo salar</name>
    <name type="common">Atlantic salmon</name>
    <dbReference type="NCBI Taxonomy" id="8030"/>
    <lineage>
        <taxon>Eukaryota</taxon>
        <taxon>Metazoa</taxon>
        <taxon>Chordata</taxon>
        <taxon>Craniata</taxon>
        <taxon>Vertebrata</taxon>
        <taxon>Euteleostomi</taxon>
        <taxon>Actinopterygii</taxon>
        <taxon>Neopterygii</taxon>
        <taxon>Teleostei</taxon>
        <taxon>Protacanthopterygii</taxon>
        <taxon>Salmoniformes</taxon>
        <taxon>Salmonidae</taxon>
        <taxon>Salmoninae</taxon>
        <taxon>Salmo</taxon>
    </lineage>
</organism>
<dbReference type="Pfam" id="PF00169">
    <property type="entry name" value="PH"/>
    <property type="match status" value="3"/>
</dbReference>
<evidence type="ECO:0000256" key="2">
    <source>
        <dbReference type="PROSITE-ProRule" id="PRU00288"/>
    </source>
</evidence>
<feature type="domain" description="PH" evidence="3">
    <location>
        <begin position="490"/>
        <end position="597"/>
    </location>
</feature>
<dbReference type="SUPFAM" id="SSF57863">
    <property type="entry name" value="ArfGap/RecO-like zinc finger"/>
    <property type="match status" value="1"/>
</dbReference>
<dbReference type="Gene3D" id="1.10.220.150">
    <property type="entry name" value="Arf GTPase activating protein"/>
    <property type="match status" value="1"/>
</dbReference>
<dbReference type="CDD" id="cd08837">
    <property type="entry name" value="ArfGap_ARAP"/>
    <property type="match status" value="1"/>
</dbReference>
<dbReference type="CDD" id="cd17226">
    <property type="entry name" value="RA_ARAP1"/>
    <property type="match status" value="1"/>
</dbReference>
<dbReference type="InterPro" id="IPR001164">
    <property type="entry name" value="ArfGAP_dom"/>
</dbReference>
<dbReference type="SUPFAM" id="SSF50729">
    <property type="entry name" value="PH domain-like"/>
    <property type="match status" value="4"/>
</dbReference>
<keyword evidence="2" id="KW-0862">Zinc</keyword>
<dbReference type="Proteomes" id="UP001652741">
    <property type="component" value="Chromosome ssa13"/>
</dbReference>
<evidence type="ECO:0000259" key="3">
    <source>
        <dbReference type="PROSITE" id="PS50003"/>
    </source>
</evidence>
<dbReference type="Pfam" id="PF01412">
    <property type="entry name" value="ArfGap"/>
    <property type="match status" value="1"/>
</dbReference>
<proteinExistence type="predicted"/>
<dbReference type="InterPro" id="IPR008936">
    <property type="entry name" value="Rho_GTPase_activation_prot"/>
</dbReference>
<dbReference type="PRINTS" id="PR00405">
    <property type="entry name" value="REVINTRACTNG"/>
</dbReference>
<reference evidence="8" key="1">
    <citation type="submission" date="2025-08" db="UniProtKB">
        <authorList>
            <consortium name="RefSeq"/>
        </authorList>
    </citation>
    <scope>IDENTIFICATION</scope>
</reference>
<accession>A0ABM3CNU9</accession>
<feature type="domain" description="Rho-GAP" evidence="6">
    <location>
        <begin position="712"/>
        <end position="894"/>
    </location>
</feature>
<evidence type="ECO:0000259" key="5">
    <source>
        <dbReference type="PROSITE" id="PS50200"/>
    </source>
</evidence>
<evidence type="ECO:0000313" key="7">
    <source>
        <dbReference type="Proteomes" id="UP001652741"/>
    </source>
</evidence>
<dbReference type="InterPro" id="IPR000159">
    <property type="entry name" value="RA_dom"/>
</dbReference>